<reference evidence="4 5" key="1">
    <citation type="submission" date="2023-06" db="EMBL/GenBank/DDBJ databases">
        <title>Influencing factors and mechanism of Cr(VI) reduction by facultative anaerobic Exiguobacterium sp. PY14.</title>
        <authorList>
            <person name="Zou L."/>
        </authorList>
    </citation>
    <scope>NUCLEOTIDE SEQUENCE [LARGE SCALE GENOMIC DNA]</scope>
    <source>
        <strain evidence="4 5">PY14</strain>
    </source>
</reference>
<feature type="domain" description="PAS" evidence="1">
    <location>
        <begin position="165"/>
        <end position="220"/>
    </location>
</feature>
<dbReference type="Pfam" id="PF08448">
    <property type="entry name" value="PAS_4"/>
    <property type="match status" value="2"/>
</dbReference>
<dbReference type="CDD" id="cd00130">
    <property type="entry name" value="PAS"/>
    <property type="match status" value="3"/>
</dbReference>
<evidence type="ECO:0000259" key="3">
    <source>
        <dbReference type="PROSITE" id="PS50887"/>
    </source>
</evidence>
<dbReference type="CDD" id="cd01949">
    <property type="entry name" value="GGDEF"/>
    <property type="match status" value="1"/>
</dbReference>
<proteinExistence type="predicted"/>
<keyword evidence="5" id="KW-1185">Reference proteome</keyword>
<evidence type="ECO:0000313" key="5">
    <source>
        <dbReference type="Proteomes" id="UP001230807"/>
    </source>
</evidence>
<dbReference type="InterPro" id="IPR029787">
    <property type="entry name" value="Nucleotide_cyclase"/>
</dbReference>
<dbReference type="Pfam" id="PF13188">
    <property type="entry name" value="PAS_8"/>
    <property type="match status" value="1"/>
</dbReference>
<dbReference type="NCBIfam" id="TIGR00229">
    <property type="entry name" value="sensory_box"/>
    <property type="match status" value="3"/>
</dbReference>
<dbReference type="SUPFAM" id="SSF55785">
    <property type="entry name" value="PYP-like sensor domain (PAS domain)"/>
    <property type="match status" value="4"/>
</dbReference>
<feature type="domain" description="PAS" evidence="1">
    <location>
        <begin position="10"/>
        <end position="82"/>
    </location>
</feature>
<feature type="domain" description="PAC" evidence="2">
    <location>
        <begin position="344"/>
        <end position="394"/>
    </location>
</feature>
<dbReference type="Gene3D" id="3.30.70.270">
    <property type="match status" value="1"/>
</dbReference>
<dbReference type="PROSITE" id="PS50887">
    <property type="entry name" value="GGDEF"/>
    <property type="match status" value="1"/>
</dbReference>
<dbReference type="PROSITE" id="PS50112">
    <property type="entry name" value="PAS"/>
    <property type="match status" value="3"/>
</dbReference>
<dbReference type="SMART" id="SM00267">
    <property type="entry name" value="GGDEF"/>
    <property type="match status" value="1"/>
</dbReference>
<feature type="domain" description="PAC" evidence="2">
    <location>
        <begin position="468"/>
        <end position="520"/>
    </location>
</feature>
<evidence type="ECO:0000313" key="4">
    <source>
        <dbReference type="EMBL" id="MDL5376875.1"/>
    </source>
</evidence>
<sequence>MHADQTIQHYSSVLLRTFDKISDFVFFMEVDGSTYRYVFVNEPGRQAIGWTEADIGKRVEDMVPPETAALVTRHYDEAVRERKSLVFEDYRLAEPSYTTAVISHEIHLPVYYYESEVTPVFDEAGACTHVISVVREVTERKRRELELSILKDQHESLQRYSPHGIFVLDDAFRVQSVNPAVTQITGYEEADLLGESFLSWLPESERPLVDEGLRSALSGTPHKYGMTAPQKTGNWLDLAILNIPIEVGGHITGLFAIIIDHTPEKNAERATQESERRYRQLIETIPEGIVVHKDGVILYANALALETIGETYIESESIFTFVATEYHETTKASLQALRQGDPVQDTEIVLVTPAGRKLHMDIGSLLIDYEGTTAVMTLLRDVTEKREMERALHQSETQYRLITENMSDLVCILERDGQVRYASPSHQTVLGYAPSFYEGKNTLDFIHPNDVEPARQQLRTMTSTSEPLTLEFRHLHQDGRWIWLETKIQAIYDDTGQLLHYLTVPREIMKRKVLEKQLKHLAYHDTLTDLPNRRYFLAYLEETLARFEEEDESLAILSLDIDCFKQINDTLGHDIGDELLRQFSTRLTDVLRNQDVVARFGGDEFSVLIRYTEADAPKRVAEKLVTALQRPWQIEGHSFVTTSSVGVAPYLPGMSTKLLLKRADLALYQAKANGRNQYALFEDRS</sequence>
<feature type="domain" description="GGDEF" evidence="3">
    <location>
        <begin position="552"/>
        <end position="683"/>
    </location>
</feature>
<dbReference type="EMBL" id="JASWER010000005">
    <property type="protein sequence ID" value="MDL5376875.1"/>
    <property type="molecule type" value="Genomic_DNA"/>
</dbReference>
<organism evidence="4 5">
    <name type="scientific">Exiguobacterium mexicanum</name>
    <dbReference type="NCBI Taxonomy" id="340146"/>
    <lineage>
        <taxon>Bacteria</taxon>
        <taxon>Bacillati</taxon>
        <taxon>Bacillota</taxon>
        <taxon>Bacilli</taxon>
        <taxon>Bacillales</taxon>
        <taxon>Bacillales Family XII. Incertae Sedis</taxon>
        <taxon>Exiguobacterium</taxon>
    </lineage>
</organism>
<dbReference type="InterPro" id="IPR000160">
    <property type="entry name" value="GGDEF_dom"/>
</dbReference>
<dbReference type="RefSeq" id="WP_214834537.1">
    <property type="nucleotide sequence ID" value="NZ_CP183077.1"/>
</dbReference>
<accession>A0ABT7MNW6</accession>
<dbReference type="InterPro" id="IPR035965">
    <property type="entry name" value="PAS-like_dom_sf"/>
</dbReference>
<dbReference type="InterPro" id="IPR052155">
    <property type="entry name" value="Biofilm_reg_signaling"/>
</dbReference>
<dbReference type="InterPro" id="IPR000014">
    <property type="entry name" value="PAS"/>
</dbReference>
<dbReference type="InterPro" id="IPR001610">
    <property type="entry name" value="PAC"/>
</dbReference>
<dbReference type="SUPFAM" id="SSF55073">
    <property type="entry name" value="Nucleotide cyclase"/>
    <property type="match status" value="1"/>
</dbReference>
<feature type="domain" description="PAS" evidence="1">
    <location>
        <begin position="395"/>
        <end position="465"/>
    </location>
</feature>
<comment type="caution">
    <text evidence="4">The sequence shown here is derived from an EMBL/GenBank/DDBJ whole genome shotgun (WGS) entry which is preliminary data.</text>
</comment>
<dbReference type="Pfam" id="PF00990">
    <property type="entry name" value="GGDEF"/>
    <property type="match status" value="1"/>
</dbReference>
<dbReference type="InterPro" id="IPR013655">
    <property type="entry name" value="PAS_fold_3"/>
</dbReference>
<dbReference type="SMART" id="SM00091">
    <property type="entry name" value="PAS"/>
    <property type="match status" value="4"/>
</dbReference>
<dbReference type="Pfam" id="PF08447">
    <property type="entry name" value="PAS_3"/>
    <property type="match status" value="1"/>
</dbReference>
<protein>
    <submittedName>
        <fullName evidence="4">PAS domain S-box protein</fullName>
    </submittedName>
</protein>
<name>A0ABT7MNW6_9BACL</name>
<dbReference type="Gene3D" id="3.30.450.20">
    <property type="entry name" value="PAS domain"/>
    <property type="match status" value="4"/>
</dbReference>
<dbReference type="SMART" id="SM00086">
    <property type="entry name" value="PAC"/>
    <property type="match status" value="2"/>
</dbReference>
<feature type="domain" description="PAC" evidence="2">
    <location>
        <begin position="95"/>
        <end position="149"/>
    </location>
</feature>
<dbReference type="PANTHER" id="PTHR44757:SF2">
    <property type="entry name" value="BIOFILM ARCHITECTURE MAINTENANCE PROTEIN MBAA"/>
    <property type="match status" value="1"/>
</dbReference>
<dbReference type="InterPro" id="IPR000700">
    <property type="entry name" value="PAS-assoc_C"/>
</dbReference>
<dbReference type="PROSITE" id="PS50113">
    <property type="entry name" value="PAC"/>
    <property type="match status" value="3"/>
</dbReference>
<dbReference type="Proteomes" id="UP001230807">
    <property type="component" value="Unassembled WGS sequence"/>
</dbReference>
<evidence type="ECO:0000259" key="1">
    <source>
        <dbReference type="PROSITE" id="PS50112"/>
    </source>
</evidence>
<dbReference type="NCBIfam" id="TIGR00254">
    <property type="entry name" value="GGDEF"/>
    <property type="match status" value="1"/>
</dbReference>
<gene>
    <name evidence="4" type="ORF">QR695_07625</name>
</gene>
<dbReference type="InterPro" id="IPR043128">
    <property type="entry name" value="Rev_trsase/Diguanyl_cyclase"/>
</dbReference>
<dbReference type="PANTHER" id="PTHR44757">
    <property type="entry name" value="DIGUANYLATE CYCLASE DGCP"/>
    <property type="match status" value="1"/>
</dbReference>
<dbReference type="InterPro" id="IPR013656">
    <property type="entry name" value="PAS_4"/>
</dbReference>
<evidence type="ECO:0000259" key="2">
    <source>
        <dbReference type="PROSITE" id="PS50113"/>
    </source>
</evidence>